<accession>A0A6A5YK70</accession>
<dbReference type="PANTHER" id="PTHR38116:SF1">
    <property type="entry name" value="BZIP DOMAIN-CONTAINING PROTEIN"/>
    <property type="match status" value="1"/>
</dbReference>
<sequence length="314" mass="35535">MDTPIMTDAPRIAVVGKIYPLVDAWQPNDDWTGVTSSAERKRRQNRINQRALRRRRNAEKFNQLEQSSPSSSEDTIAKCTNDVTDSLYLSYEMVPVASGRVMPVPDGPVVLTCPRQIAHARHLMRQAYEDYTLGAPRPSNLPILIKLNVLNALVQNTILLGVPPEGLCQDEFISAFNEVGPYPPHHPKALTSCPKALMPTDIQRKIIHHPWIDMFPFPQFRDNVLLAVEAGLFDEDELCLDILDVGTQSSQSIIENPALIVWGDAPDFRGWEANAPFLRKWGWLLRGCPELIEGTNYWREKRGEKRIVFEVSEA</sequence>
<dbReference type="Proteomes" id="UP000799770">
    <property type="component" value="Unassembled WGS sequence"/>
</dbReference>
<dbReference type="EMBL" id="ML977361">
    <property type="protein sequence ID" value="KAF2106601.1"/>
    <property type="molecule type" value="Genomic_DNA"/>
</dbReference>
<name>A0A6A5YK70_9PLEO</name>
<organism evidence="1 2">
    <name type="scientific">Lophiotrema nucula</name>
    <dbReference type="NCBI Taxonomy" id="690887"/>
    <lineage>
        <taxon>Eukaryota</taxon>
        <taxon>Fungi</taxon>
        <taxon>Dikarya</taxon>
        <taxon>Ascomycota</taxon>
        <taxon>Pezizomycotina</taxon>
        <taxon>Dothideomycetes</taxon>
        <taxon>Pleosporomycetidae</taxon>
        <taxon>Pleosporales</taxon>
        <taxon>Lophiotremataceae</taxon>
        <taxon>Lophiotrema</taxon>
    </lineage>
</organism>
<gene>
    <name evidence="1" type="ORF">BDV96DRAFT_654603</name>
</gene>
<evidence type="ECO:0000313" key="2">
    <source>
        <dbReference type="Proteomes" id="UP000799770"/>
    </source>
</evidence>
<keyword evidence="2" id="KW-1185">Reference proteome</keyword>
<dbReference type="OrthoDB" id="2245989at2759"/>
<dbReference type="PANTHER" id="PTHR38116">
    <property type="entry name" value="CHROMOSOME 7, WHOLE GENOME SHOTGUN SEQUENCE"/>
    <property type="match status" value="1"/>
</dbReference>
<evidence type="ECO:0008006" key="3">
    <source>
        <dbReference type="Google" id="ProtNLM"/>
    </source>
</evidence>
<dbReference type="InterPro" id="IPR021833">
    <property type="entry name" value="DUF3425"/>
</dbReference>
<dbReference type="AlphaFoldDB" id="A0A6A5YK70"/>
<dbReference type="CDD" id="cd14688">
    <property type="entry name" value="bZIP_YAP"/>
    <property type="match status" value="1"/>
</dbReference>
<reference evidence="1" key="1">
    <citation type="journal article" date="2020" name="Stud. Mycol.">
        <title>101 Dothideomycetes genomes: a test case for predicting lifestyles and emergence of pathogens.</title>
        <authorList>
            <person name="Haridas S."/>
            <person name="Albert R."/>
            <person name="Binder M."/>
            <person name="Bloem J."/>
            <person name="Labutti K."/>
            <person name="Salamov A."/>
            <person name="Andreopoulos B."/>
            <person name="Baker S."/>
            <person name="Barry K."/>
            <person name="Bills G."/>
            <person name="Bluhm B."/>
            <person name="Cannon C."/>
            <person name="Castanera R."/>
            <person name="Culley D."/>
            <person name="Daum C."/>
            <person name="Ezra D."/>
            <person name="Gonzalez J."/>
            <person name="Henrissat B."/>
            <person name="Kuo A."/>
            <person name="Liang C."/>
            <person name="Lipzen A."/>
            <person name="Lutzoni F."/>
            <person name="Magnuson J."/>
            <person name="Mondo S."/>
            <person name="Nolan M."/>
            <person name="Ohm R."/>
            <person name="Pangilinan J."/>
            <person name="Park H.-J."/>
            <person name="Ramirez L."/>
            <person name="Alfaro M."/>
            <person name="Sun H."/>
            <person name="Tritt A."/>
            <person name="Yoshinaga Y."/>
            <person name="Zwiers L.-H."/>
            <person name="Turgeon B."/>
            <person name="Goodwin S."/>
            <person name="Spatafora J."/>
            <person name="Crous P."/>
            <person name="Grigoriev I."/>
        </authorList>
    </citation>
    <scope>NUCLEOTIDE SEQUENCE</scope>
    <source>
        <strain evidence="1">CBS 627.86</strain>
    </source>
</reference>
<evidence type="ECO:0000313" key="1">
    <source>
        <dbReference type="EMBL" id="KAF2106601.1"/>
    </source>
</evidence>
<proteinExistence type="predicted"/>
<protein>
    <recommendedName>
        <fullName evidence="3">BZIP domain-containing protein</fullName>
    </recommendedName>
</protein>
<dbReference type="Pfam" id="PF11905">
    <property type="entry name" value="DUF3425"/>
    <property type="match status" value="1"/>
</dbReference>